<dbReference type="PANTHER" id="PTHR43415:SF3">
    <property type="entry name" value="GNAT-FAMILY ACETYLTRANSFERASE"/>
    <property type="match status" value="1"/>
</dbReference>
<dbReference type="InterPro" id="IPR020023">
    <property type="entry name" value="PseG"/>
</dbReference>
<dbReference type="EMBL" id="QGTS01000002">
    <property type="protein sequence ID" value="PWW11542.1"/>
    <property type="molecule type" value="Genomic_DNA"/>
</dbReference>
<dbReference type="OrthoDB" id="9788924at2"/>
<dbReference type="Pfam" id="PF13302">
    <property type="entry name" value="Acetyltransf_3"/>
    <property type="match status" value="1"/>
</dbReference>
<dbReference type="NCBIfam" id="TIGR03590">
    <property type="entry name" value="PseG"/>
    <property type="match status" value="1"/>
</dbReference>
<dbReference type="GO" id="GO:0016747">
    <property type="term" value="F:acyltransferase activity, transferring groups other than amino-acyl groups"/>
    <property type="evidence" value="ECO:0007669"/>
    <property type="project" value="InterPro"/>
</dbReference>
<dbReference type="PROSITE" id="PS51186">
    <property type="entry name" value="GNAT"/>
    <property type="match status" value="1"/>
</dbReference>
<comment type="caution">
    <text evidence="4">The sequence shown here is derived from an EMBL/GenBank/DDBJ whole genome shotgun (WGS) entry which is preliminary data.</text>
</comment>
<reference evidence="4 5" key="1">
    <citation type="submission" date="2018-05" db="EMBL/GenBank/DDBJ databases">
        <title>Genomic Encyclopedia of Type Strains, Phase IV (KMG-IV): sequencing the most valuable type-strain genomes for metagenomic binning, comparative biology and taxonomic classification.</title>
        <authorList>
            <person name="Goeker M."/>
        </authorList>
    </citation>
    <scope>NUCLEOTIDE SEQUENCE [LARGE SCALE GENOMIC DNA]</scope>
    <source>
        <strain evidence="4 5">DSM 19579</strain>
    </source>
</reference>
<evidence type="ECO:0000313" key="5">
    <source>
        <dbReference type="Proteomes" id="UP000246744"/>
    </source>
</evidence>
<evidence type="ECO:0000256" key="2">
    <source>
        <dbReference type="PIRSR" id="PIRSR620023-2"/>
    </source>
</evidence>
<evidence type="ECO:0000313" key="4">
    <source>
        <dbReference type="EMBL" id="PWW11542.1"/>
    </source>
</evidence>
<feature type="binding site" evidence="2">
    <location>
        <position position="282"/>
    </location>
    <ligand>
        <name>substrate</name>
    </ligand>
</feature>
<organism evidence="4 5">
    <name type="scientific">Mangrovibacter plantisponsor</name>
    <dbReference type="NCBI Taxonomy" id="451513"/>
    <lineage>
        <taxon>Bacteria</taxon>
        <taxon>Pseudomonadati</taxon>
        <taxon>Pseudomonadota</taxon>
        <taxon>Gammaproteobacteria</taxon>
        <taxon>Enterobacterales</taxon>
        <taxon>Enterobacteriaceae</taxon>
        <taxon>Mangrovibacter</taxon>
    </lineage>
</organism>
<dbReference type="InterPro" id="IPR000182">
    <property type="entry name" value="GNAT_dom"/>
</dbReference>
<accession>A0A317Q7R8</accession>
<dbReference type="Gene3D" id="3.40.630.30">
    <property type="match status" value="1"/>
</dbReference>
<dbReference type="SUPFAM" id="SSF55729">
    <property type="entry name" value="Acyl-CoA N-acyltransferases (Nat)"/>
    <property type="match status" value="1"/>
</dbReference>
<proteinExistence type="predicted"/>
<keyword evidence="4" id="KW-0378">Hydrolase</keyword>
<name>A0A317Q7R8_9ENTR</name>
<protein>
    <submittedName>
        <fullName evidence="4">UDP-2,4-diacetamido-2,4, 6-trideoxy-beta-L-altropyranose hydrolase</fullName>
    </submittedName>
</protein>
<dbReference type="Gene3D" id="3.40.50.11190">
    <property type="match status" value="1"/>
</dbReference>
<dbReference type="RefSeq" id="WP_110024849.1">
    <property type="nucleotide sequence ID" value="NZ_QGTS01000002.1"/>
</dbReference>
<evidence type="ECO:0000259" key="3">
    <source>
        <dbReference type="PROSITE" id="PS51186"/>
    </source>
</evidence>
<keyword evidence="5" id="KW-1185">Reference proteome</keyword>
<dbReference type="AlphaFoldDB" id="A0A317Q7R8"/>
<feature type="domain" description="N-acetyltransferase" evidence="3">
    <location>
        <begin position="369"/>
        <end position="510"/>
    </location>
</feature>
<dbReference type="Proteomes" id="UP000246744">
    <property type="component" value="Unassembled WGS sequence"/>
</dbReference>
<dbReference type="GO" id="GO:0016787">
    <property type="term" value="F:hydrolase activity"/>
    <property type="evidence" value="ECO:0007669"/>
    <property type="project" value="UniProtKB-KW"/>
</dbReference>
<gene>
    <name evidence="4" type="ORF">DES37_102148</name>
</gene>
<dbReference type="InterPro" id="IPR016181">
    <property type="entry name" value="Acyl_CoA_acyltransferase"/>
</dbReference>
<dbReference type="Gene3D" id="3.40.50.2000">
    <property type="entry name" value="Glycogen Phosphorylase B"/>
    <property type="match status" value="1"/>
</dbReference>
<evidence type="ECO:0000256" key="1">
    <source>
        <dbReference type="PIRSR" id="PIRSR620023-1"/>
    </source>
</evidence>
<sequence length="510" mass="57087">MNVCLRVDSSFSIGSGHIMRCLSLAKSLNKLGAQCTFISKGHSGNIIEKIGQGGFDFKVIAAPVHSNDYVIDEKSWLGGNQSDDAQDFISLINKEIKKPDIIIVDHYSLDEEWERIVKQYFPTTRLVVIDDLCNRKHRCDLLIDQTYKRQADEYSLLTENNCKVLTGTQYALINPSFQKLRKQSINKKSLLNKPQTLMITMGGVDAQDVTGKILDYLELADFTNFTKITVILGIACPHATKIRFQAQKSKYNIDVLSNVTNMAELMLEHDCSIGALGGTTWERCSMAQPAVNIAIANNQRTIAQNLLNEGAIVLDANTFSQAELCSAIESLIMNYQEQRILAMNICDGLGIMRDVQEIIPQPAKDGHNVTLRLATEDDIDFVYQLQCEPQTRRFARNPEIPEYVNHVSWMKDRLSNAESVFYIIDHDGACGVLRLDPVQHISATHEISIFLTTKSHGKGVATAAIKRALMLHTDFSVLATVLPENHTSHKLFNSIGFKKISSSEYISEKE</sequence>
<dbReference type="PANTHER" id="PTHR43415">
    <property type="entry name" value="SPERMIDINE N(1)-ACETYLTRANSFERASE"/>
    <property type="match status" value="1"/>
</dbReference>
<feature type="active site" description="Proton acceptor" evidence="1">
    <location>
        <position position="17"/>
    </location>
</feature>